<sequence length="81" mass="9410">MVGLAEIFGKQAEGEAWLKMFEEKVNEHKERLATVMDETKQFLSLAHSAKIFTYTVTVFIVVGKQFIKNCNCKHQNEFKRN</sequence>
<dbReference type="Proteomes" id="UP001549363">
    <property type="component" value="Unassembled WGS sequence"/>
</dbReference>
<keyword evidence="2" id="KW-1185">Reference proteome</keyword>
<reference evidence="1 2" key="1">
    <citation type="submission" date="2024-06" db="EMBL/GenBank/DDBJ databases">
        <title>Sorghum-associated microbial communities from plants grown in Nebraska, USA.</title>
        <authorList>
            <person name="Schachtman D."/>
        </authorList>
    </citation>
    <scope>NUCLEOTIDE SEQUENCE [LARGE SCALE GENOMIC DNA]</scope>
    <source>
        <strain evidence="1 2">736</strain>
    </source>
</reference>
<dbReference type="RefSeq" id="WP_354471523.1">
    <property type="nucleotide sequence ID" value="NZ_JBEPSB010000006.1"/>
</dbReference>
<dbReference type="SUPFAM" id="SSF53807">
    <property type="entry name" value="Helical backbone' metal receptor"/>
    <property type="match status" value="1"/>
</dbReference>
<proteinExistence type="predicted"/>
<organism evidence="1 2">
    <name type="scientific">Lysinibacillus parviboronicapiens</name>
    <dbReference type="NCBI Taxonomy" id="436516"/>
    <lineage>
        <taxon>Bacteria</taxon>
        <taxon>Bacillati</taxon>
        <taxon>Bacillota</taxon>
        <taxon>Bacilli</taxon>
        <taxon>Bacillales</taxon>
        <taxon>Bacillaceae</taxon>
        <taxon>Lysinibacillus</taxon>
    </lineage>
</organism>
<protein>
    <submittedName>
        <fullName evidence="1">ABC-type Fe3+-hydroxamate transport system substrate-binding protein</fullName>
    </submittedName>
</protein>
<evidence type="ECO:0000313" key="2">
    <source>
        <dbReference type="Proteomes" id="UP001549363"/>
    </source>
</evidence>
<gene>
    <name evidence="1" type="ORF">ABIA69_001715</name>
</gene>
<evidence type="ECO:0000313" key="1">
    <source>
        <dbReference type="EMBL" id="MET4560571.1"/>
    </source>
</evidence>
<dbReference type="Gene3D" id="3.40.50.1980">
    <property type="entry name" value="Nitrogenase molybdenum iron protein domain"/>
    <property type="match status" value="1"/>
</dbReference>
<comment type="caution">
    <text evidence="1">The sequence shown here is derived from an EMBL/GenBank/DDBJ whole genome shotgun (WGS) entry which is preliminary data.</text>
</comment>
<accession>A0ABV2PII5</accession>
<name>A0ABV2PII5_9BACI</name>
<dbReference type="EMBL" id="JBEPSB010000006">
    <property type="protein sequence ID" value="MET4560571.1"/>
    <property type="molecule type" value="Genomic_DNA"/>
</dbReference>